<feature type="region of interest" description="Disordered" evidence="1">
    <location>
        <begin position="161"/>
        <end position="192"/>
    </location>
</feature>
<proteinExistence type="predicted"/>
<evidence type="ECO:0000313" key="3">
    <source>
        <dbReference type="EMBL" id="VBA44338.1"/>
    </source>
</evidence>
<dbReference type="InterPro" id="IPR010982">
    <property type="entry name" value="Lambda_DNA-bd_dom_sf"/>
</dbReference>
<reference evidence="3 4" key="1">
    <citation type="submission" date="2018-09" db="EMBL/GenBank/DDBJ databases">
        <authorList>
            <person name="Tagini F."/>
        </authorList>
    </citation>
    <scope>NUCLEOTIDE SEQUENCE [LARGE SCALE GENOMIC DNA]</scope>
    <source>
        <strain evidence="3 4">MK136</strain>
    </source>
</reference>
<dbReference type="SMART" id="SM00530">
    <property type="entry name" value="HTH_XRE"/>
    <property type="match status" value="1"/>
</dbReference>
<feature type="domain" description="HTH cro/C1-type" evidence="2">
    <location>
        <begin position="26"/>
        <end position="85"/>
    </location>
</feature>
<dbReference type="CDD" id="cd00093">
    <property type="entry name" value="HTH_XRE"/>
    <property type="match status" value="1"/>
</dbReference>
<dbReference type="RefSeq" id="WP_122526298.1">
    <property type="nucleotide sequence ID" value="NZ_UPHP01000149.1"/>
</dbReference>
<dbReference type="OrthoDB" id="4545613at2"/>
<feature type="region of interest" description="Disordered" evidence="1">
    <location>
        <begin position="1"/>
        <end position="24"/>
    </location>
</feature>
<feature type="compositionally biased region" description="Acidic residues" evidence="1">
    <location>
        <begin position="183"/>
        <end position="192"/>
    </location>
</feature>
<name>A0A498QDG3_9MYCO</name>
<evidence type="ECO:0000259" key="2">
    <source>
        <dbReference type="PROSITE" id="PS50943"/>
    </source>
</evidence>
<dbReference type="EMBL" id="UPHP01000149">
    <property type="protein sequence ID" value="VBA44338.1"/>
    <property type="molecule type" value="Genomic_DNA"/>
</dbReference>
<dbReference type="AlphaFoldDB" id="A0A498QDG3"/>
<evidence type="ECO:0000313" key="4">
    <source>
        <dbReference type="Proteomes" id="UP000273307"/>
    </source>
</evidence>
<accession>A0A498QDG3</accession>
<organism evidence="3 4">
    <name type="scientific">Mycobacterium attenuatum</name>
    <dbReference type="NCBI Taxonomy" id="2341086"/>
    <lineage>
        <taxon>Bacteria</taxon>
        <taxon>Bacillati</taxon>
        <taxon>Actinomycetota</taxon>
        <taxon>Actinomycetes</taxon>
        <taxon>Mycobacteriales</taxon>
        <taxon>Mycobacteriaceae</taxon>
        <taxon>Mycobacterium</taxon>
    </lineage>
</organism>
<dbReference type="SUPFAM" id="SSF47413">
    <property type="entry name" value="lambda repressor-like DNA-binding domains"/>
    <property type="match status" value="1"/>
</dbReference>
<sequence>MGTDEKPTKSTGRPLGPTGEAVRSNIKRIREERRIAVTELSARMRKLDRPIPPLGIHRIEAGERRVDVDDLMAFSVALGVSPVSLLMPKSEAIQDLVDVTGYPDALTAGRLWAWLGGNLPVAEEHAFATLVTHGWPSWRWQEVNEAVRAAMGQQLTEQQRLFGEGGPDGDAPVTFHSKSVELDPQEAVDGDD</sequence>
<evidence type="ECO:0000256" key="1">
    <source>
        <dbReference type="SAM" id="MobiDB-lite"/>
    </source>
</evidence>
<protein>
    <recommendedName>
        <fullName evidence="2">HTH cro/C1-type domain-containing protein</fullName>
    </recommendedName>
</protein>
<gene>
    <name evidence="3" type="ORF">LAUMK136_05591</name>
</gene>
<keyword evidence="4" id="KW-1185">Reference proteome</keyword>
<dbReference type="InterPro" id="IPR001387">
    <property type="entry name" value="Cro/C1-type_HTH"/>
</dbReference>
<dbReference type="PROSITE" id="PS50943">
    <property type="entry name" value="HTH_CROC1"/>
    <property type="match status" value="1"/>
</dbReference>
<dbReference type="GO" id="GO:0003677">
    <property type="term" value="F:DNA binding"/>
    <property type="evidence" value="ECO:0007669"/>
    <property type="project" value="InterPro"/>
</dbReference>
<dbReference type="Proteomes" id="UP000273307">
    <property type="component" value="Unassembled WGS sequence"/>
</dbReference>
<dbReference type="Gene3D" id="1.10.260.40">
    <property type="entry name" value="lambda repressor-like DNA-binding domains"/>
    <property type="match status" value="1"/>
</dbReference>